<feature type="compositionally biased region" description="Basic and acidic residues" evidence="1">
    <location>
        <begin position="245"/>
        <end position="263"/>
    </location>
</feature>
<evidence type="ECO:0000313" key="3">
    <source>
        <dbReference type="Proteomes" id="UP001595075"/>
    </source>
</evidence>
<name>A0ABR4C7C1_9HELO</name>
<evidence type="ECO:0000313" key="2">
    <source>
        <dbReference type="EMBL" id="KAL2065838.1"/>
    </source>
</evidence>
<feature type="compositionally biased region" description="Basic and acidic residues" evidence="1">
    <location>
        <begin position="172"/>
        <end position="184"/>
    </location>
</feature>
<reference evidence="2 3" key="1">
    <citation type="journal article" date="2024" name="Commun. Biol.">
        <title>Comparative genomic analysis of thermophilic fungi reveals convergent evolutionary adaptations and gene losses.</title>
        <authorList>
            <person name="Steindorff A.S."/>
            <person name="Aguilar-Pontes M.V."/>
            <person name="Robinson A.J."/>
            <person name="Andreopoulos B."/>
            <person name="LaButti K."/>
            <person name="Kuo A."/>
            <person name="Mondo S."/>
            <person name="Riley R."/>
            <person name="Otillar R."/>
            <person name="Haridas S."/>
            <person name="Lipzen A."/>
            <person name="Grimwood J."/>
            <person name="Schmutz J."/>
            <person name="Clum A."/>
            <person name="Reid I.D."/>
            <person name="Moisan M.C."/>
            <person name="Butler G."/>
            <person name="Nguyen T.T.M."/>
            <person name="Dewar K."/>
            <person name="Conant G."/>
            <person name="Drula E."/>
            <person name="Henrissat B."/>
            <person name="Hansel C."/>
            <person name="Singer S."/>
            <person name="Hutchinson M.I."/>
            <person name="de Vries R.P."/>
            <person name="Natvig D.O."/>
            <person name="Powell A.J."/>
            <person name="Tsang A."/>
            <person name="Grigoriev I.V."/>
        </authorList>
    </citation>
    <scope>NUCLEOTIDE SEQUENCE [LARGE SCALE GENOMIC DNA]</scope>
    <source>
        <strain evidence="2 3">CBS 494.80</strain>
    </source>
</reference>
<keyword evidence="3" id="KW-1185">Reference proteome</keyword>
<feature type="region of interest" description="Disordered" evidence="1">
    <location>
        <begin position="341"/>
        <end position="361"/>
    </location>
</feature>
<feature type="region of interest" description="Disordered" evidence="1">
    <location>
        <begin position="139"/>
        <end position="311"/>
    </location>
</feature>
<dbReference type="Proteomes" id="UP001595075">
    <property type="component" value="Unassembled WGS sequence"/>
</dbReference>
<dbReference type="EMBL" id="JAZHXI010000012">
    <property type="protein sequence ID" value="KAL2065838.1"/>
    <property type="molecule type" value="Genomic_DNA"/>
</dbReference>
<proteinExistence type="predicted"/>
<feature type="compositionally biased region" description="Low complexity" evidence="1">
    <location>
        <begin position="191"/>
        <end position="204"/>
    </location>
</feature>
<accession>A0ABR4C7C1</accession>
<organism evidence="2 3">
    <name type="scientific">Oculimacula yallundae</name>
    <dbReference type="NCBI Taxonomy" id="86028"/>
    <lineage>
        <taxon>Eukaryota</taxon>
        <taxon>Fungi</taxon>
        <taxon>Dikarya</taxon>
        <taxon>Ascomycota</taxon>
        <taxon>Pezizomycotina</taxon>
        <taxon>Leotiomycetes</taxon>
        <taxon>Helotiales</taxon>
        <taxon>Ploettnerulaceae</taxon>
        <taxon>Oculimacula</taxon>
    </lineage>
</organism>
<feature type="compositionally biased region" description="Low complexity" evidence="1">
    <location>
        <begin position="289"/>
        <end position="300"/>
    </location>
</feature>
<feature type="compositionally biased region" description="Basic and acidic residues" evidence="1">
    <location>
        <begin position="139"/>
        <end position="159"/>
    </location>
</feature>
<sequence>MKIEVNVWTSIEDSKKVSVWQRDVTQNSASIGSPVVNQLLYTQQQTSESRSRRHPTRRCLLPVPTVLGSITGSVGSQLSNVLFVKAGDTLRGTAPTSRIESTVFLLKRRILNALKTNPGSAIYINDVCIYLGTERHFDVNDRPSRGRTLEQRIKNDRQRSASPPRYRQPSPQDRRGRSPPRDHGPPGYYGGSSQQQGRYRSRSPTAYRRRTPSPYHLPAHAPHRQADHHPRSPRYVQDSSAVIFEARDQRGMRDENRGQRADPVKFNMPPAQPNFQQNGGLFDGAVRQSSGSAPGNANNNERGGPLQTRDTNSQAMEGVIKESQSQGMPTSQSQAEAYRAFKAAQSQMSPPPASSQTGASTAVEDPHFVLGITKGAGRDEILDAYHQRMTEVEDERRADENFQDRMPSNVWEDSIGILVAAKRQLLGGF</sequence>
<evidence type="ECO:0000256" key="1">
    <source>
        <dbReference type="SAM" id="MobiDB-lite"/>
    </source>
</evidence>
<comment type="caution">
    <text evidence="2">The sequence shown here is derived from an EMBL/GenBank/DDBJ whole genome shotgun (WGS) entry which is preliminary data.</text>
</comment>
<gene>
    <name evidence="2" type="ORF">VTL71DRAFT_3508</name>
</gene>
<protein>
    <submittedName>
        <fullName evidence="2">Uncharacterized protein</fullName>
    </submittedName>
</protein>